<keyword evidence="4" id="KW-0963">Cytoplasm</keyword>
<dbReference type="Pfam" id="PF01300">
    <property type="entry name" value="Sua5_yciO_yrdC"/>
    <property type="match status" value="1"/>
</dbReference>
<comment type="similarity">
    <text evidence="2">Belongs to the SUA5 family.</text>
</comment>
<dbReference type="GO" id="GO:0005737">
    <property type="term" value="C:cytoplasm"/>
    <property type="evidence" value="ECO:0007669"/>
    <property type="project" value="UniProtKB-SubCell"/>
</dbReference>
<keyword evidence="7" id="KW-0548">Nucleotidyltransferase</keyword>
<dbReference type="GO" id="GO:0006450">
    <property type="term" value="P:regulation of translational fidelity"/>
    <property type="evidence" value="ECO:0007669"/>
    <property type="project" value="TreeGrafter"/>
</dbReference>
<reference evidence="13 14" key="1">
    <citation type="journal article" date="2011" name="Stand. Genomic Sci.">
        <title>Complete genome sequence of Desulfobulbus propionicus type strain (1pr3).</title>
        <authorList>
            <person name="Pagani I."/>
            <person name="Lapidus A."/>
            <person name="Nolan M."/>
            <person name="Lucas S."/>
            <person name="Hammon N."/>
            <person name="Deshpande S."/>
            <person name="Cheng J.F."/>
            <person name="Chertkov O."/>
            <person name="Davenport K."/>
            <person name="Tapia R."/>
            <person name="Han C."/>
            <person name="Goodwin L."/>
            <person name="Pitluck S."/>
            <person name="Liolios K."/>
            <person name="Mavromatis K."/>
            <person name="Ivanova N."/>
            <person name="Mikhailova N."/>
            <person name="Pati A."/>
            <person name="Chen A."/>
            <person name="Palaniappan K."/>
            <person name="Land M."/>
            <person name="Hauser L."/>
            <person name="Chang Y.J."/>
            <person name="Jeffries C.D."/>
            <person name="Detter J.C."/>
            <person name="Brambilla E."/>
            <person name="Kannan K.P."/>
            <person name="Djao O.D."/>
            <person name="Rohde M."/>
            <person name="Pukall R."/>
            <person name="Spring S."/>
            <person name="Goker M."/>
            <person name="Sikorski J."/>
            <person name="Woyke T."/>
            <person name="Bristow J."/>
            <person name="Eisen J.A."/>
            <person name="Markowitz V."/>
            <person name="Hugenholtz P."/>
            <person name="Kyrpides N.C."/>
            <person name="Klenk H.P."/>
        </authorList>
    </citation>
    <scope>NUCLEOTIDE SEQUENCE [LARGE SCALE GENOMIC DNA]</scope>
    <source>
        <strain evidence="14">ATCC 33891 / DSM 2032 / 1pr3</strain>
    </source>
</reference>
<evidence type="ECO:0000256" key="11">
    <source>
        <dbReference type="ARBA" id="ARBA00048366"/>
    </source>
</evidence>
<keyword evidence="5" id="KW-0808">Transferase</keyword>
<dbReference type="PANTHER" id="PTHR17490:SF16">
    <property type="entry name" value="THREONYLCARBAMOYL-AMP SYNTHASE"/>
    <property type="match status" value="1"/>
</dbReference>
<evidence type="ECO:0000256" key="9">
    <source>
        <dbReference type="ARBA" id="ARBA00022840"/>
    </source>
</evidence>
<dbReference type="PANTHER" id="PTHR17490">
    <property type="entry name" value="SUA5"/>
    <property type="match status" value="1"/>
</dbReference>
<keyword evidence="14" id="KW-1185">Reference proteome</keyword>
<feature type="domain" description="YrdC-like" evidence="12">
    <location>
        <begin position="9"/>
        <end position="195"/>
    </location>
</feature>
<keyword evidence="8" id="KW-0547">Nucleotide-binding</keyword>
<accession>A0A7U3YM60</accession>
<evidence type="ECO:0000256" key="4">
    <source>
        <dbReference type="ARBA" id="ARBA00022490"/>
    </source>
</evidence>
<dbReference type="EC" id="2.7.7.87" evidence="3"/>
<evidence type="ECO:0000256" key="3">
    <source>
        <dbReference type="ARBA" id="ARBA00012584"/>
    </source>
</evidence>
<dbReference type="RefSeq" id="WP_015724498.1">
    <property type="nucleotide sequence ID" value="NC_014972.1"/>
</dbReference>
<dbReference type="GO" id="GO:0003725">
    <property type="term" value="F:double-stranded RNA binding"/>
    <property type="evidence" value="ECO:0007669"/>
    <property type="project" value="InterPro"/>
</dbReference>
<evidence type="ECO:0000256" key="1">
    <source>
        <dbReference type="ARBA" id="ARBA00004496"/>
    </source>
</evidence>
<evidence type="ECO:0000313" key="14">
    <source>
        <dbReference type="Proteomes" id="UP000006365"/>
    </source>
</evidence>
<gene>
    <name evidence="13" type="ordered locus">Despr_1807</name>
</gene>
<dbReference type="KEGG" id="dpr:Despr_1807"/>
<protein>
    <recommendedName>
        <fullName evidence="10">L-threonylcarbamoyladenylate synthase</fullName>
        <ecNumber evidence="3">2.7.7.87</ecNumber>
    </recommendedName>
    <alternativeName>
        <fullName evidence="10">L-threonylcarbamoyladenylate synthase</fullName>
    </alternativeName>
</protein>
<evidence type="ECO:0000256" key="6">
    <source>
        <dbReference type="ARBA" id="ARBA00022694"/>
    </source>
</evidence>
<dbReference type="PROSITE" id="PS51163">
    <property type="entry name" value="YRDC"/>
    <property type="match status" value="1"/>
</dbReference>
<dbReference type="Gene3D" id="3.90.870.10">
    <property type="entry name" value="DHBP synthase"/>
    <property type="match status" value="1"/>
</dbReference>
<dbReference type="InterPro" id="IPR050156">
    <property type="entry name" value="TC-AMP_synthase_SUA5"/>
</dbReference>
<keyword evidence="9" id="KW-0067">ATP-binding</keyword>
<dbReference type="Proteomes" id="UP000006365">
    <property type="component" value="Chromosome"/>
</dbReference>
<dbReference type="InterPro" id="IPR006070">
    <property type="entry name" value="Sua5-like_dom"/>
</dbReference>
<proteinExistence type="inferred from homology"/>
<dbReference type="SUPFAM" id="SSF55821">
    <property type="entry name" value="YrdC/RibB"/>
    <property type="match status" value="1"/>
</dbReference>
<name>A0A7U3YM60_DESPD</name>
<dbReference type="InterPro" id="IPR017945">
    <property type="entry name" value="DHBP_synth_RibB-like_a/b_dom"/>
</dbReference>
<keyword evidence="6" id="KW-0819">tRNA processing</keyword>
<dbReference type="GO" id="GO:0000049">
    <property type="term" value="F:tRNA binding"/>
    <property type="evidence" value="ECO:0007669"/>
    <property type="project" value="TreeGrafter"/>
</dbReference>
<evidence type="ECO:0000256" key="10">
    <source>
        <dbReference type="ARBA" id="ARBA00029774"/>
    </source>
</evidence>
<comment type="subcellular location">
    <subcellularLocation>
        <location evidence="1">Cytoplasm</location>
    </subcellularLocation>
</comment>
<evidence type="ECO:0000256" key="2">
    <source>
        <dbReference type="ARBA" id="ARBA00007663"/>
    </source>
</evidence>
<evidence type="ECO:0000313" key="13">
    <source>
        <dbReference type="EMBL" id="ADW17957.1"/>
    </source>
</evidence>
<evidence type="ECO:0000256" key="7">
    <source>
        <dbReference type="ARBA" id="ARBA00022695"/>
    </source>
</evidence>
<evidence type="ECO:0000256" key="8">
    <source>
        <dbReference type="ARBA" id="ARBA00022741"/>
    </source>
</evidence>
<organism evidence="13 14">
    <name type="scientific">Desulfobulbus propionicus (strain ATCC 33891 / DSM 2032 / VKM B-1956 / 1pr3)</name>
    <dbReference type="NCBI Taxonomy" id="577650"/>
    <lineage>
        <taxon>Bacteria</taxon>
        <taxon>Pseudomonadati</taxon>
        <taxon>Thermodesulfobacteriota</taxon>
        <taxon>Desulfobulbia</taxon>
        <taxon>Desulfobulbales</taxon>
        <taxon>Desulfobulbaceae</taxon>
        <taxon>Desulfobulbus</taxon>
    </lineage>
</organism>
<dbReference type="GO" id="GO:0061710">
    <property type="term" value="F:L-threonylcarbamoyladenylate synthase"/>
    <property type="evidence" value="ECO:0007669"/>
    <property type="project" value="UniProtKB-EC"/>
</dbReference>
<dbReference type="GO" id="GO:0005524">
    <property type="term" value="F:ATP binding"/>
    <property type="evidence" value="ECO:0007669"/>
    <property type="project" value="UniProtKB-KW"/>
</dbReference>
<dbReference type="AlphaFoldDB" id="A0A7U3YM60"/>
<evidence type="ECO:0000259" key="12">
    <source>
        <dbReference type="PROSITE" id="PS51163"/>
    </source>
</evidence>
<comment type="catalytic activity">
    <reaction evidence="11">
        <text>L-threonine + hydrogencarbonate + ATP = L-threonylcarbamoyladenylate + diphosphate + H2O</text>
        <dbReference type="Rhea" id="RHEA:36407"/>
        <dbReference type="ChEBI" id="CHEBI:15377"/>
        <dbReference type="ChEBI" id="CHEBI:17544"/>
        <dbReference type="ChEBI" id="CHEBI:30616"/>
        <dbReference type="ChEBI" id="CHEBI:33019"/>
        <dbReference type="ChEBI" id="CHEBI:57926"/>
        <dbReference type="ChEBI" id="CHEBI:73682"/>
        <dbReference type="EC" id="2.7.7.87"/>
    </reaction>
</comment>
<sequence length="211" mass="22538">MNPPLAVTPENLDRAAAVLLSGGVVAFPTETYYGLAVDPFNQKALERLFQIKRRARELPILVLVSSHEQVRRLVEEIPAIYNCLIEAFWPGPLTLVYPARSSVPNRLTGNTGTVGIRHSPNETANRLIDVFGGPITATSANRSGSPAAVTADEVERIFDTEVDLILDGGHTPGGSGSTLVGLHGATLTCLREGKLAFATVRSRVASILLNS</sequence>
<evidence type="ECO:0000256" key="5">
    <source>
        <dbReference type="ARBA" id="ARBA00022679"/>
    </source>
</evidence>
<dbReference type="NCBIfam" id="TIGR00057">
    <property type="entry name" value="L-threonylcarbamoyladenylate synthase"/>
    <property type="match status" value="1"/>
</dbReference>
<dbReference type="EMBL" id="CP002364">
    <property type="protein sequence ID" value="ADW17957.1"/>
    <property type="molecule type" value="Genomic_DNA"/>
</dbReference>
<dbReference type="GO" id="GO:0008033">
    <property type="term" value="P:tRNA processing"/>
    <property type="evidence" value="ECO:0007669"/>
    <property type="project" value="UniProtKB-KW"/>
</dbReference>